<keyword evidence="7 9" id="KW-0675">Receptor</keyword>
<keyword evidence="8 9" id="KW-0807">Transducer</keyword>
<comment type="similarity">
    <text evidence="9">Belongs to the G-protein coupled receptor 1 family.</text>
</comment>
<feature type="transmembrane region" description="Helical" evidence="11">
    <location>
        <begin position="76"/>
        <end position="98"/>
    </location>
</feature>
<dbReference type="InterPro" id="IPR017452">
    <property type="entry name" value="GPCR_Rhodpsn_7TM"/>
</dbReference>
<evidence type="ECO:0000313" key="13">
    <source>
        <dbReference type="EMBL" id="KAJ7325333.1"/>
    </source>
</evidence>
<feature type="transmembrane region" description="Helical" evidence="11">
    <location>
        <begin position="119"/>
        <end position="142"/>
    </location>
</feature>
<comment type="subcellular location">
    <subcellularLocation>
        <location evidence="1">Cell membrane</location>
        <topology evidence="1">Multi-pass membrane protein</topology>
    </subcellularLocation>
</comment>
<feature type="region of interest" description="Disordered" evidence="10">
    <location>
        <begin position="379"/>
        <end position="404"/>
    </location>
</feature>
<evidence type="ECO:0000313" key="14">
    <source>
        <dbReference type="Proteomes" id="UP001163046"/>
    </source>
</evidence>
<evidence type="ECO:0000256" key="3">
    <source>
        <dbReference type="ARBA" id="ARBA00022692"/>
    </source>
</evidence>
<keyword evidence="5 9" id="KW-0297">G-protein coupled receptor</keyword>
<reference evidence="13" key="1">
    <citation type="submission" date="2023-01" db="EMBL/GenBank/DDBJ databases">
        <title>Genome assembly of the deep-sea coral Lophelia pertusa.</title>
        <authorList>
            <person name="Herrera S."/>
            <person name="Cordes E."/>
        </authorList>
    </citation>
    <scope>NUCLEOTIDE SEQUENCE</scope>
    <source>
        <strain evidence="13">USNM1676648</strain>
        <tissue evidence="13">Polyp</tissue>
    </source>
</reference>
<evidence type="ECO:0000256" key="5">
    <source>
        <dbReference type="ARBA" id="ARBA00023040"/>
    </source>
</evidence>
<evidence type="ECO:0000256" key="7">
    <source>
        <dbReference type="ARBA" id="ARBA00023170"/>
    </source>
</evidence>
<keyword evidence="4 11" id="KW-1133">Transmembrane helix</keyword>
<evidence type="ECO:0000256" key="2">
    <source>
        <dbReference type="ARBA" id="ARBA00022475"/>
    </source>
</evidence>
<sequence length="452" mass="51630">MIVLAVFYALTTILAFFGNLFVLLVVTMNRSVHKMRYFLLASLALSDFLFATLITSNRTVATALEEWIFGTTWCHGAAFLIRSLHISTVLHLCAVSYERYNAIVKKPLTYNGRITKKKAFLNIMLLWILPAVISLGPLIGWGDYVYNPDIFACEQKWDRQTTFPFLIASFLAPLGVIFILNYKVLKVVRRLQNSVEIINVQPDAENKMHDCQNEQRCYREDQDTDHIPRHQKQQREQGGTENGEQETSSQIVNVIVHCNPLSHSANAQGETNAAYQEEPNDIAETIRQEEAACQMRRNGNSARYRPRSLENGHNDRSSVKTREDGPTKVNKKTVESGCSKAKKSLDQREKRHTQPQVEERYQEDILAKMELQIHVIEDHQSSHESQNGALEDGNGSKEKRACEAQPRNDILDRKVVSSDNLLTKSAWKMLMVPKATETLQWKIRSDIQEVLK</sequence>
<evidence type="ECO:0000256" key="6">
    <source>
        <dbReference type="ARBA" id="ARBA00023136"/>
    </source>
</evidence>
<dbReference type="EMBL" id="MU827808">
    <property type="protein sequence ID" value="KAJ7325333.1"/>
    <property type="molecule type" value="Genomic_DNA"/>
</dbReference>
<dbReference type="Proteomes" id="UP001163046">
    <property type="component" value="Unassembled WGS sequence"/>
</dbReference>
<dbReference type="GO" id="GO:0005886">
    <property type="term" value="C:plasma membrane"/>
    <property type="evidence" value="ECO:0007669"/>
    <property type="project" value="UniProtKB-SubCell"/>
</dbReference>
<dbReference type="Pfam" id="PF00001">
    <property type="entry name" value="7tm_1"/>
    <property type="match status" value="1"/>
</dbReference>
<dbReference type="PANTHER" id="PTHR22752">
    <property type="entry name" value="G PROTEIN-COUPLED RECEPTOR"/>
    <property type="match status" value="1"/>
</dbReference>
<gene>
    <name evidence="13" type="primary">ADRA1A_2</name>
    <name evidence="13" type="ORF">OS493_029879</name>
</gene>
<feature type="compositionally biased region" description="Basic and acidic residues" evidence="10">
    <location>
        <begin position="307"/>
        <end position="326"/>
    </location>
</feature>
<organism evidence="13 14">
    <name type="scientific">Desmophyllum pertusum</name>
    <dbReference type="NCBI Taxonomy" id="174260"/>
    <lineage>
        <taxon>Eukaryota</taxon>
        <taxon>Metazoa</taxon>
        <taxon>Cnidaria</taxon>
        <taxon>Anthozoa</taxon>
        <taxon>Hexacorallia</taxon>
        <taxon>Scleractinia</taxon>
        <taxon>Caryophylliina</taxon>
        <taxon>Caryophylliidae</taxon>
        <taxon>Desmophyllum</taxon>
    </lineage>
</organism>
<feature type="transmembrane region" description="Helical" evidence="11">
    <location>
        <begin position="162"/>
        <end position="182"/>
    </location>
</feature>
<feature type="compositionally biased region" description="Basic and acidic residues" evidence="10">
    <location>
        <begin position="219"/>
        <end position="228"/>
    </location>
</feature>
<keyword evidence="6 11" id="KW-0472">Membrane</keyword>
<keyword evidence="3 9" id="KW-0812">Transmembrane</keyword>
<feature type="transmembrane region" description="Helical" evidence="11">
    <location>
        <begin position="6"/>
        <end position="25"/>
    </location>
</feature>
<name>A0A9W9Y8Q3_9CNID</name>
<feature type="region of interest" description="Disordered" evidence="10">
    <location>
        <begin position="297"/>
        <end position="358"/>
    </location>
</feature>
<evidence type="ECO:0000256" key="1">
    <source>
        <dbReference type="ARBA" id="ARBA00004651"/>
    </source>
</evidence>
<keyword evidence="14" id="KW-1185">Reference proteome</keyword>
<dbReference type="PRINTS" id="PR00237">
    <property type="entry name" value="GPCRRHODOPSN"/>
</dbReference>
<protein>
    <submittedName>
        <fullName evidence="13">Alpha-1A adrenergic receptor</fullName>
    </submittedName>
</protein>
<dbReference type="Gene3D" id="1.20.1070.10">
    <property type="entry name" value="Rhodopsin 7-helix transmembrane proteins"/>
    <property type="match status" value="1"/>
</dbReference>
<dbReference type="InterPro" id="IPR000276">
    <property type="entry name" value="GPCR_Rhodpsn"/>
</dbReference>
<dbReference type="CDD" id="cd00637">
    <property type="entry name" value="7tm_classA_rhodopsin-like"/>
    <property type="match status" value="1"/>
</dbReference>
<feature type="domain" description="G-protein coupled receptors family 1 profile" evidence="12">
    <location>
        <begin position="18"/>
        <end position="190"/>
    </location>
</feature>
<evidence type="ECO:0000256" key="9">
    <source>
        <dbReference type="RuleBase" id="RU000688"/>
    </source>
</evidence>
<keyword evidence="2" id="KW-1003">Cell membrane</keyword>
<evidence type="ECO:0000259" key="12">
    <source>
        <dbReference type="PROSITE" id="PS50262"/>
    </source>
</evidence>
<evidence type="ECO:0000256" key="8">
    <source>
        <dbReference type="ARBA" id="ARBA00023224"/>
    </source>
</evidence>
<dbReference type="SUPFAM" id="SSF81321">
    <property type="entry name" value="Family A G protein-coupled receptor-like"/>
    <property type="match status" value="1"/>
</dbReference>
<dbReference type="OrthoDB" id="10071887at2759"/>
<dbReference type="AlphaFoldDB" id="A0A9W9Y8Q3"/>
<dbReference type="GO" id="GO:0004930">
    <property type="term" value="F:G protein-coupled receptor activity"/>
    <property type="evidence" value="ECO:0007669"/>
    <property type="project" value="UniProtKB-KW"/>
</dbReference>
<feature type="transmembrane region" description="Helical" evidence="11">
    <location>
        <begin position="37"/>
        <end position="56"/>
    </location>
</feature>
<comment type="caution">
    <text evidence="13">The sequence shown here is derived from an EMBL/GenBank/DDBJ whole genome shotgun (WGS) entry which is preliminary data.</text>
</comment>
<proteinExistence type="inferred from homology"/>
<evidence type="ECO:0000256" key="11">
    <source>
        <dbReference type="SAM" id="Phobius"/>
    </source>
</evidence>
<evidence type="ECO:0000256" key="4">
    <source>
        <dbReference type="ARBA" id="ARBA00022989"/>
    </source>
</evidence>
<feature type="region of interest" description="Disordered" evidence="10">
    <location>
        <begin position="219"/>
        <end position="247"/>
    </location>
</feature>
<accession>A0A9W9Y8Q3</accession>
<dbReference type="PROSITE" id="PS00237">
    <property type="entry name" value="G_PROTEIN_RECEP_F1_1"/>
    <property type="match status" value="1"/>
</dbReference>
<evidence type="ECO:0000256" key="10">
    <source>
        <dbReference type="SAM" id="MobiDB-lite"/>
    </source>
</evidence>
<dbReference type="PROSITE" id="PS50262">
    <property type="entry name" value="G_PROTEIN_RECEP_F1_2"/>
    <property type="match status" value="1"/>
</dbReference>